<evidence type="ECO:0000313" key="6">
    <source>
        <dbReference type="Proteomes" id="UP000252023"/>
    </source>
</evidence>
<dbReference type="PROSITE" id="PS00892">
    <property type="entry name" value="HIT_1"/>
    <property type="match status" value="1"/>
</dbReference>
<dbReference type="AlphaFoldDB" id="A0A344PM90"/>
<dbReference type="OrthoDB" id="9784774at2"/>
<sequence>MTAAETRYDPDNIFARVLRGEIPNETVAESTHALAFRDIRPQAPVHVLVIPKGPYVDAADFGARASDEEITDFARLLAKVAASEGVDPASGGSGFRTISNAGTHGVQEVPHYHVHVLGGATLGRMLPGM</sequence>
<dbReference type="PANTHER" id="PTHR23089">
    <property type="entry name" value="HISTIDINE TRIAD HIT PROTEIN"/>
    <property type="match status" value="1"/>
</dbReference>
<dbReference type="InterPro" id="IPR001310">
    <property type="entry name" value="Histidine_triad_HIT"/>
</dbReference>
<name>A0A344PM90_9RHOB</name>
<evidence type="ECO:0000256" key="3">
    <source>
        <dbReference type="PROSITE-ProRule" id="PRU00464"/>
    </source>
</evidence>
<dbReference type="InterPro" id="IPR011146">
    <property type="entry name" value="HIT-like"/>
</dbReference>
<dbReference type="PRINTS" id="PR00332">
    <property type="entry name" value="HISTRIAD"/>
</dbReference>
<proteinExistence type="predicted"/>
<evidence type="ECO:0000259" key="4">
    <source>
        <dbReference type="PROSITE" id="PS51084"/>
    </source>
</evidence>
<feature type="active site" description="Tele-AMP-histidine intermediate" evidence="1">
    <location>
        <position position="113"/>
    </location>
</feature>
<evidence type="ECO:0000256" key="2">
    <source>
        <dbReference type="PIRSR" id="PIRSR601310-3"/>
    </source>
</evidence>
<dbReference type="Proteomes" id="UP000252023">
    <property type="component" value="Chromosome"/>
</dbReference>
<dbReference type="Pfam" id="PF01230">
    <property type="entry name" value="HIT"/>
    <property type="match status" value="1"/>
</dbReference>
<reference evidence="6" key="1">
    <citation type="submission" date="2018-07" db="EMBL/GenBank/DDBJ databases">
        <title>Genome sequencing of Paracoccus sp. SC2-6.</title>
        <authorList>
            <person name="Heo J."/>
            <person name="Kim S.-J."/>
            <person name="Kwon S.-W."/>
        </authorList>
    </citation>
    <scope>NUCLEOTIDE SEQUENCE [LARGE SCALE GENOMIC DNA]</scope>
    <source>
        <strain evidence="6">SC2-6</strain>
    </source>
</reference>
<dbReference type="PROSITE" id="PS51084">
    <property type="entry name" value="HIT_2"/>
    <property type="match status" value="1"/>
</dbReference>
<dbReference type="GO" id="GO:0003824">
    <property type="term" value="F:catalytic activity"/>
    <property type="evidence" value="ECO:0007669"/>
    <property type="project" value="InterPro"/>
</dbReference>
<keyword evidence="6" id="KW-1185">Reference proteome</keyword>
<evidence type="ECO:0000256" key="1">
    <source>
        <dbReference type="PIRSR" id="PIRSR601310-1"/>
    </source>
</evidence>
<organism evidence="5 6">
    <name type="scientific">Paracoccus suum</name>
    <dbReference type="NCBI Taxonomy" id="2259340"/>
    <lineage>
        <taxon>Bacteria</taxon>
        <taxon>Pseudomonadati</taxon>
        <taxon>Pseudomonadota</taxon>
        <taxon>Alphaproteobacteria</taxon>
        <taxon>Rhodobacterales</taxon>
        <taxon>Paracoccaceae</taxon>
        <taxon>Paracoccus</taxon>
    </lineage>
</organism>
<evidence type="ECO:0000313" key="5">
    <source>
        <dbReference type="EMBL" id="AXC50495.1"/>
    </source>
</evidence>
<dbReference type="KEGG" id="pars:DRW48_13120"/>
<protein>
    <submittedName>
        <fullName evidence="5">HIT domain-containing protein</fullName>
    </submittedName>
</protein>
<dbReference type="SUPFAM" id="SSF54197">
    <property type="entry name" value="HIT-like"/>
    <property type="match status" value="1"/>
</dbReference>
<dbReference type="InterPro" id="IPR019808">
    <property type="entry name" value="Histidine_triad_CS"/>
</dbReference>
<feature type="domain" description="HIT" evidence="4">
    <location>
        <begin position="13"/>
        <end position="127"/>
    </location>
</feature>
<gene>
    <name evidence="5" type="ORF">DRW48_13120</name>
</gene>
<dbReference type="Gene3D" id="3.30.428.10">
    <property type="entry name" value="HIT-like"/>
    <property type="match status" value="1"/>
</dbReference>
<dbReference type="RefSeq" id="WP_114076812.1">
    <property type="nucleotide sequence ID" value="NZ_CP030918.1"/>
</dbReference>
<accession>A0A344PM90</accession>
<dbReference type="EMBL" id="CP030918">
    <property type="protein sequence ID" value="AXC50495.1"/>
    <property type="molecule type" value="Genomic_DNA"/>
</dbReference>
<feature type="short sequence motif" description="Histidine triad motif" evidence="2 3">
    <location>
        <begin position="111"/>
        <end position="115"/>
    </location>
</feature>
<dbReference type="InterPro" id="IPR036265">
    <property type="entry name" value="HIT-like_sf"/>
</dbReference>